<reference evidence="4 5" key="2">
    <citation type="journal article" date="2024" name="Int. J. Syst. Evol. Microbiol.">
        <title>Proposal of Lactobacillus amylovorus subsp. animalis subsp. nov. and an emended description of Lactobacillus amylovorus.</title>
        <authorList>
            <person name="Yamane K."/>
            <person name="Tanizawa Y."/>
            <person name="Kobayashi H."/>
            <person name="Kamizono T."/>
            <person name="Kojima Y."/>
            <person name="Takagi H."/>
            <person name="Tohno M."/>
        </authorList>
    </citation>
    <scope>NUCLEOTIDE SEQUENCE [LARGE SCALE GENOMIC DNA]</scope>
    <source>
        <strain evidence="3 4">BF125</strain>
        <strain evidence="2 5">BF186</strain>
    </source>
</reference>
<keyword evidence="4" id="KW-1185">Reference proteome</keyword>
<feature type="transmembrane region" description="Helical" evidence="1">
    <location>
        <begin position="20"/>
        <end position="42"/>
    </location>
</feature>
<evidence type="ECO:0000313" key="2">
    <source>
        <dbReference type="EMBL" id="GMM13885.1"/>
    </source>
</evidence>
<keyword evidence="1" id="KW-0812">Transmembrane</keyword>
<gene>
    <name evidence="3" type="ORF">LABF125_08490</name>
    <name evidence="2" type="ORF">LABF186_10000</name>
</gene>
<dbReference type="AlphaFoldDB" id="A0ABD0C3M8"/>
<reference evidence="2" key="1">
    <citation type="submission" date="2023-06" db="EMBL/GenBank/DDBJ databases">
        <authorList>
            <person name="Tohno M."/>
            <person name="Tanizawa Y."/>
        </authorList>
    </citation>
    <scope>NUCLEOTIDE SEQUENCE</scope>
    <source>
        <strain evidence="3">BF125</strain>
        <strain evidence="2">BF186</strain>
    </source>
</reference>
<dbReference type="EMBL" id="BTFR01000013">
    <property type="protein sequence ID" value="GMM15716.1"/>
    <property type="molecule type" value="Genomic_DNA"/>
</dbReference>
<dbReference type="Proteomes" id="UP001332503">
    <property type="component" value="Unassembled WGS sequence"/>
</dbReference>
<proteinExistence type="predicted"/>
<organism evidence="2 5">
    <name type="scientific">Lactobacillus amylovorus subsp. animalium</name>
    <dbReference type="NCBI Taxonomy" id="3378536"/>
    <lineage>
        <taxon>Bacteria</taxon>
        <taxon>Bacillati</taxon>
        <taxon>Bacillota</taxon>
        <taxon>Bacilli</taxon>
        <taxon>Lactobacillales</taxon>
        <taxon>Lactobacillaceae</taxon>
        <taxon>Lactobacillus</taxon>
    </lineage>
</organism>
<evidence type="ECO:0000256" key="1">
    <source>
        <dbReference type="SAM" id="Phobius"/>
    </source>
</evidence>
<accession>A0ABD0C3M8</accession>
<dbReference type="EMBL" id="BTFQ01000038">
    <property type="protein sequence ID" value="GMM13885.1"/>
    <property type="molecule type" value="Genomic_DNA"/>
</dbReference>
<keyword evidence="1" id="KW-0472">Membrane</keyword>
<evidence type="ECO:0000313" key="3">
    <source>
        <dbReference type="EMBL" id="GMM15716.1"/>
    </source>
</evidence>
<evidence type="ECO:0000313" key="5">
    <source>
        <dbReference type="Proteomes" id="UP001346800"/>
    </source>
</evidence>
<keyword evidence="1" id="KW-1133">Transmembrane helix</keyword>
<protein>
    <submittedName>
        <fullName evidence="2">Uncharacterized protein</fullName>
    </submittedName>
</protein>
<name>A0ABD0C3M8_LACAM</name>
<comment type="caution">
    <text evidence="2">The sequence shown here is derived from an EMBL/GenBank/DDBJ whole genome shotgun (WGS) entry which is preliminary data.</text>
</comment>
<evidence type="ECO:0000313" key="4">
    <source>
        <dbReference type="Proteomes" id="UP001332503"/>
    </source>
</evidence>
<sequence>MKLRWSGKKDLTRKKVSFLACAKIITGIKIIKLLTLNFLIAFSEIRKRVIVTINTKGEVIFANNW</sequence>
<dbReference type="Proteomes" id="UP001346800">
    <property type="component" value="Unassembled WGS sequence"/>
</dbReference>